<evidence type="ECO:0000313" key="1">
    <source>
        <dbReference type="EMBL" id="KTD68216.1"/>
    </source>
</evidence>
<name>A0A0W0ZGQ4_9GAMM</name>
<dbReference type="AlphaFoldDB" id="A0A0W0ZGQ4"/>
<gene>
    <name evidence="1" type="ORF">Lste_1374</name>
</gene>
<dbReference type="InterPro" id="IPR011008">
    <property type="entry name" value="Dimeric_a/b-barrel"/>
</dbReference>
<dbReference type="SUPFAM" id="SSF54909">
    <property type="entry name" value="Dimeric alpha+beta barrel"/>
    <property type="match status" value="2"/>
</dbReference>
<comment type="caution">
    <text evidence="1">The sequence shown here is derived from an EMBL/GenBank/DDBJ whole genome shotgun (WGS) entry which is preliminary data.</text>
</comment>
<dbReference type="STRING" id="947033.Lste_1374"/>
<dbReference type="EMBL" id="LNYY01000019">
    <property type="protein sequence ID" value="KTD68216.1"/>
    <property type="molecule type" value="Genomic_DNA"/>
</dbReference>
<reference evidence="1 2" key="1">
    <citation type="submission" date="2015-11" db="EMBL/GenBank/DDBJ databases">
        <title>Genomic analysis of 38 Legionella species identifies large and diverse effector repertoires.</title>
        <authorList>
            <person name="Burstein D."/>
            <person name="Amaro F."/>
            <person name="Zusman T."/>
            <person name="Lifshitz Z."/>
            <person name="Cohen O."/>
            <person name="Gilbert J.A."/>
            <person name="Pupko T."/>
            <person name="Shuman H.A."/>
            <person name="Segal G."/>
        </authorList>
    </citation>
    <scope>NUCLEOTIDE SEQUENCE [LARGE SCALE GENOMIC DNA]</scope>
    <source>
        <strain evidence="1 2">IMVS3376</strain>
    </source>
</reference>
<proteinExistence type="predicted"/>
<evidence type="ECO:0000313" key="2">
    <source>
        <dbReference type="Proteomes" id="UP000054926"/>
    </source>
</evidence>
<sequence length="221" mass="24611">MRTSANNIHKATYINMESKQESMSNFAEFLKKGAQLVRQTEPNTALWFALKKDNHLAVFDIFFDEKGRELHFTGQVANALKENASQLVVGGWDQGVLANVCNYDVIAANNFNLNMVLTAKEASYIVFKANPGKSHELELLLKGGSQLINTTEPKTYFWVALKTDKDTYAIFDAFQDKAAQKMHFSGQVASALQKNAEHLIAGGWEKGVLAHIHNFQIIASS</sequence>
<dbReference type="PATRIC" id="fig|947033.5.peg.1463"/>
<accession>A0A0W0ZGQ4</accession>
<protein>
    <submittedName>
        <fullName evidence="1">Uncharacterized protein</fullName>
    </submittedName>
</protein>
<keyword evidence="2" id="KW-1185">Reference proteome</keyword>
<organism evidence="1 2">
    <name type="scientific">Legionella steelei</name>
    <dbReference type="NCBI Taxonomy" id="947033"/>
    <lineage>
        <taxon>Bacteria</taxon>
        <taxon>Pseudomonadati</taxon>
        <taxon>Pseudomonadota</taxon>
        <taxon>Gammaproteobacteria</taxon>
        <taxon>Legionellales</taxon>
        <taxon>Legionellaceae</taxon>
        <taxon>Legionella</taxon>
    </lineage>
</organism>
<dbReference type="Gene3D" id="3.30.70.100">
    <property type="match status" value="2"/>
</dbReference>
<dbReference type="OrthoDB" id="9804891at2"/>
<dbReference type="Proteomes" id="UP000054926">
    <property type="component" value="Unassembled WGS sequence"/>
</dbReference>